<dbReference type="RefSeq" id="WP_132849344.1">
    <property type="nucleotide sequence ID" value="NZ_CP058648.1"/>
</dbReference>
<dbReference type="GO" id="GO:0003723">
    <property type="term" value="F:RNA binding"/>
    <property type="evidence" value="ECO:0007669"/>
    <property type="project" value="UniProtKB-KW"/>
</dbReference>
<dbReference type="Gene3D" id="3.30.70.330">
    <property type="match status" value="1"/>
</dbReference>
<dbReference type="Pfam" id="PF01479">
    <property type="entry name" value="S4"/>
    <property type="match status" value="1"/>
</dbReference>
<dbReference type="Gene3D" id="3.30.1370.160">
    <property type="match status" value="1"/>
</dbReference>
<dbReference type="PROSITE" id="PS50889">
    <property type="entry name" value="S4"/>
    <property type="match status" value="1"/>
</dbReference>
<dbReference type="SMART" id="SM00363">
    <property type="entry name" value="S4"/>
    <property type="match status" value="1"/>
</dbReference>
<name>A0A4R2T8A4_9FIRM</name>
<organism evidence="3 4">
    <name type="scientific">Serpentinicella alkaliphila</name>
    <dbReference type="NCBI Taxonomy" id="1734049"/>
    <lineage>
        <taxon>Bacteria</taxon>
        <taxon>Bacillati</taxon>
        <taxon>Bacillota</taxon>
        <taxon>Clostridia</taxon>
        <taxon>Peptostreptococcales</taxon>
        <taxon>Natronincolaceae</taxon>
        <taxon>Serpentinicella</taxon>
    </lineage>
</organism>
<comment type="caution">
    <text evidence="3">The sequence shown here is derived from an EMBL/GenBank/DDBJ whole genome shotgun (WGS) entry which is preliminary data.</text>
</comment>
<sequence>MINKEKFAQHIKDLATRELVSKVLDKIEIVIKNHEIKYTDFLNPYEQKSVIEVVNAFPELKVSSFGGYLESERKVLAIYQDYLTPELIETPISAIEIKTRAEQKINHRDVLGAALGLGIKREKVGDILIHEDCFQIIVNKSLEDFIIFNLNKIGKAEVEAKSIDFNKVKPVEAEYKSIVGFLASLRLDAVVSFAFKISRSEAQSLIGKERVTVNWEQISKNDYIIDTGDIITLRGKGRAKIEEIGGRTKSDRIKVVIKKLI</sequence>
<dbReference type="AlphaFoldDB" id="A0A4R2T8A4"/>
<dbReference type="SUPFAM" id="SSF55174">
    <property type="entry name" value="Alpha-L RNA-binding motif"/>
    <property type="match status" value="1"/>
</dbReference>
<evidence type="ECO:0000313" key="4">
    <source>
        <dbReference type="Proteomes" id="UP000295504"/>
    </source>
</evidence>
<feature type="domain" description="RNA-binding S4" evidence="2">
    <location>
        <begin position="185"/>
        <end position="245"/>
    </location>
</feature>
<proteinExistence type="predicted"/>
<dbReference type="CDD" id="cd00165">
    <property type="entry name" value="S4"/>
    <property type="match status" value="1"/>
</dbReference>
<dbReference type="Pfam" id="PF17774">
    <property type="entry name" value="YlmH_RBD"/>
    <property type="match status" value="1"/>
</dbReference>
<protein>
    <submittedName>
        <fullName evidence="3">RNA-binding protein YlmH</fullName>
    </submittedName>
</protein>
<dbReference type="Proteomes" id="UP000295504">
    <property type="component" value="Unassembled WGS sequence"/>
</dbReference>
<gene>
    <name evidence="3" type="ORF">EDD79_104017</name>
</gene>
<evidence type="ECO:0000313" key="3">
    <source>
        <dbReference type="EMBL" id="TCP98435.1"/>
    </source>
</evidence>
<dbReference type="InterPro" id="IPR002942">
    <property type="entry name" value="S4_RNA-bd"/>
</dbReference>
<dbReference type="InterPro" id="IPR040591">
    <property type="entry name" value="RqcP2_RBD"/>
</dbReference>
<keyword evidence="4" id="KW-1185">Reference proteome</keyword>
<dbReference type="EMBL" id="SLYC01000040">
    <property type="protein sequence ID" value="TCP98435.1"/>
    <property type="molecule type" value="Genomic_DNA"/>
</dbReference>
<dbReference type="PANTHER" id="PTHR13633:SF3">
    <property type="entry name" value="MITOCHONDRIAL TRANSCRIPTION RESCUE FACTOR 1"/>
    <property type="match status" value="1"/>
</dbReference>
<dbReference type="OrthoDB" id="9812787at2"/>
<dbReference type="Gene3D" id="3.10.290.10">
    <property type="entry name" value="RNA-binding S4 domain"/>
    <property type="match status" value="1"/>
</dbReference>
<evidence type="ECO:0000259" key="2">
    <source>
        <dbReference type="SMART" id="SM00363"/>
    </source>
</evidence>
<keyword evidence="1" id="KW-0694">RNA-binding</keyword>
<reference evidence="3 4" key="1">
    <citation type="submission" date="2019-03" db="EMBL/GenBank/DDBJ databases">
        <title>Genomic Encyclopedia of Type Strains, Phase IV (KMG-IV): sequencing the most valuable type-strain genomes for metagenomic binning, comparative biology and taxonomic classification.</title>
        <authorList>
            <person name="Goeker M."/>
        </authorList>
    </citation>
    <scope>NUCLEOTIDE SEQUENCE [LARGE SCALE GENOMIC DNA]</scope>
    <source>
        <strain evidence="3 4">DSM 100013</strain>
    </source>
</reference>
<dbReference type="PANTHER" id="PTHR13633">
    <property type="entry name" value="MITOCHONDRIAL TRANSCRIPTION RESCUE FACTOR 1"/>
    <property type="match status" value="1"/>
</dbReference>
<accession>A0A4R2T8A4</accession>
<dbReference type="InterPro" id="IPR036986">
    <property type="entry name" value="S4_RNA-bd_sf"/>
</dbReference>
<evidence type="ECO:0000256" key="1">
    <source>
        <dbReference type="PROSITE-ProRule" id="PRU00182"/>
    </source>
</evidence>
<dbReference type="InterPro" id="IPR012677">
    <property type="entry name" value="Nucleotide-bd_a/b_plait_sf"/>
</dbReference>